<dbReference type="RefSeq" id="WP_092568401.1">
    <property type="nucleotide sequence ID" value="NZ_BMXH01000002.1"/>
</dbReference>
<dbReference type="EMBL" id="FNNI01000002">
    <property type="protein sequence ID" value="SDW63825.1"/>
    <property type="molecule type" value="Genomic_DNA"/>
</dbReference>
<dbReference type="SMART" id="SM01118">
    <property type="entry name" value="CYTH"/>
    <property type="match status" value="1"/>
</dbReference>
<gene>
    <name evidence="3" type="ORF">SAMN05443545_102335</name>
</gene>
<organism evidence="3 4">
    <name type="scientific">Aidingimonas halophila</name>
    <dbReference type="NCBI Taxonomy" id="574349"/>
    <lineage>
        <taxon>Bacteria</taxon>
        <taxon>Pseudomonadati</taxon>
        <taxon>Pseudomonadota</taxon>
        <taxon>Gammaproteobacteria</taxon>
        <taxon>Oceanospirillales</taxon>
        <taxon>Halomonadaceae</taxon>
        <taxon>Aidingimonas</taxon>
    </lineage>
</organism>
<proteinExistence type="predicted"/>
<dbReference type="PANTHER" id="PTHR39569">
    <property type="entry name" value="INORGANIC TRIPHOSPHATASE"/>
    <property type="match status" value="1"/>
</dbReference>
<name>A0A1H2V6B0_9GAMM</name>
<dbReference type="InterPro" id="IPR023577">
    <property type="entry name" value="CYTH_domain"/>
</dbReference>
<dbReference type="InterPro" id="IPR033469">
    <property type="entry name" value="CYTH-like_dom_sf"/>
</dbReference>
<dbReference type="Pfam" id="PF01928">
    <property type="entry name" value="CYTH"/>
    <property type="match status" value="1"/>
</dbReference>
<dbReference type="GO" id="GO:0050355">
    <property type="term" value="F:inorganic triphosphate phosphatase activity"/>
    <property type="evidence" value="ECO:0007669"/>
    <property type="project" value="InterPro"/>
</dbReference>
<reference evidence="3 4" key="1">
    <citation type="submission" date="2016-10" db="EMBL/GenBank/DDBJ databases">
        <authorList>
            <person name="de Groot N.N."/>
        </authorList>
    </citation>
    <scope>NUCLEOTIDE SEQUENCE [LARGE SCALE GENOMIC DNA]</scope>
    <source>
        <strain evidence="3 4">DSM 19219</strain>
    </source>
</reference>
<protein>
    <submittedName>
        <fullName evidence="3">CYTH domain-containing protein</fullName>
    </submittedName>
</protein>
<dbReference type="OrthoDB" id="3034217at2"/>
<keyword evidence="4" id="KW-1185">Reference proteome</keyword>
<dbReference type="SUPFAM" id="SSF55154">
    <property type="entry name" value="CYTH-like phosphatases"/>
    <property type="match status" value="1"/>
</dbReference>
<dbReference type="CDD" id="cd07756">
    <property type="entry name" value="CYTH-like_Pase_CHAD"/>
    <property type="match status" value="1"/>
</dbReference>
<evidence type="ECO:0000259" key="2">
    <source>
        <dbReference type="PROSITE" id="PS51707"/>
    </source>
</evidence>
<dbReference type="STRING" id="574349.SAMN05443545_102335"/>
<dbReference type="Proteomes" id="UP000198500">
    <property type="component" value="Unassembled WGS sequence"/>
</dbReference>
<dbReference type="GO" id="GO:0046872">
    <property type="term" value="F:metal ion binding"/>
    <property type="evidence" value="ECO:0007669"/>
    <property type="project" value="TreeGrafter"/>
</dbReference>
<dbReference type="PANTHER" id="PTHR39569:SF1">
    <property type="entry name" value="INORGANIC TRIPHOSPHATASE"/>
    <property type="match status" value="1"/>
</dbReference>
<accession>A0A1H2V6B0</accession>
<feature type="region of interest" description="Disordered" evidence="1">
    <location>
        <begin position="1"/>
        <end position="20"/>
    </location>
</feature>
<dbReference type="InterPro" id="IPR039013">
    <property type="entry name" value="YgiF"/>
</dbReference>
<feature type="domain" description="CYTH" evidence="2">
    <location>
        <begin position="2"/>
        <end position="200"/>
    </location>
</feature>
<dbReference type="PROSITE" id="PS51707">
    <property type="entry name" value="CYTH"/>
    <property type="match status" value="1"/>
</dbReference>
<evidence type="ECO:0000313" key="4">
    <source>
        <dbReference type="Proteomes" id="UP000198500"/>
    </source>
</evidence>
<evidence type="ECO:0000256" key="1">
    <source>
        <dbReference type="SAM" id="MobiDB-lite"/>
    </source>
</evidence>
<dbReference type="AlphaFoldDB" id="A0A1H2V6B0"/>
<dbReference type="Gene3D" id="2.40.320.10">
    <property type="entry name" value="Hypothetical Protein Pfu-838710-001"/>
    <property type="match status" value="1"/>
</dbReference>
<evidence type="ECO:0000313" key="3">
    <source>
        <dbReference type="EMBL" id="SDW63825.1"/>
    </source>
</evidence>
<sequence>MSQEVELKLALPPQNNETPTDIAWLENTESRHQRLGNTYYDTPDGALERARVALRIRRTDAGHVQTLKTAGDANSGLTVRGEWEWPIEGDDLDRSGLAALPPFRTLGASVLDALTPRFTTDFERTTWQLEHDGSRIEMAWDKGEIQTGDRHLPIHEIELELKSGDPGALWEVADRLARTVTLRPAAASKAARGASLLAGAWSLPTCLDTPSDKFAFTIAALDAARDSGQTGFQAQARAILAELAESETPPMTPMARQLAASLAAAMQDIHWWNHETGRTALSLSRALYETPC</sequence>